<reference evidence="8" key="1">
    <citation type="submission" date="2021-03" db="EMBL/GenBank/DDBJ databases">
        <title>Identification and antibiotic profiling of Wohlfahrtiimonas chitiniclastica, an underestimated human pathogen.</title>
        <authorList>
            <person name="Kopf A."/>
            <person name="Bunk B."/>
            <person name="Coldewey S."/>
            <person name="Gunzer F."/>
            <person name="Riedel T."/>
            <person name="Schroettner P."/>
        </authorList>
    </citation>
    <scope>NUCLEOTIDE SEQUENCE</scope>
    <source>
        <strain evidence="8">DSM 100917</strain>
    </source>
</reference>
<dbReference type="Pfam" id="PF01497">
    <property type="entry name" value="Peripla_BP_2"/>
    <property type="match status" value="1"/>
</dbReference>
<keyword evidence="4" id="KW-0410">Iron transport</keyword>
<keyword evidence="3" id="KW-0813">Transport</keyword>
<dbReference type="Proteomes" id="UP000680020">
    <property type="component" value="Unassembled WGS sequence"/>
</dbReference>
<dbReference type="InterPro" id="IPR051313">
    <property type="entry name" value="Bact_iron-sidero_bind"/>
</dbReference>
<gene>
    <name evidence="8" type="ORF">J7561_04955</name>
</gene>
<evidence type="ECO:0000256" key="3">
    <source>
        <dbReference type="ARBA" id="ARBA00022448"/>
    </source>
</evidence>
<keyword evidence="4" id="KW-0406">Ion transport</keyword>
<proteinExistence type="inferred from homology"/>
<dbReference type="PANTHER" id="PTHR30532:SF28">
    <property type="entry name" value="PETROBACTIN-BINDING PROTEIN YCLQ"/>
    <property type="match status" value="1"/>
</dbReference>
<accession>A0AB35C174</accession>
<dbReference type="SUPFAM" id="SSF53807">
    <property type="entry name" value="Helical backbone' metal receptor"/>
    <property type="match status" value="1"/>
</dbReference>
<evidence type="ECO:0000259" key="7">
    <source>
        <dbReference type="PROSITE" id="PS50983"/>
    </source>
</evidence>
<comment type="caution">
    <text evidence="8">The sequence shown here is derived from an EMBL/GenBank/DDBJ whole genome shotgun (WGS) entry which is preliminary data.</text>
</comment>
<dbReference type="InterPro" id="IPR033870">
    <property type="entry name" value="FatB"/>
</dbReference>
<dbReference type="PROSITE" id="PS50983">
    <property type="entry name" value="FE_B12_PBP"/>
    <property type="match status" value="1"/>
</dbReference>
<sequence>MKSYKKAALASAFALMLAACGNEQPKTETVVIETQTETTTNAPAASAEKAPEAAKTMTIKHLSGETVVPMNPQRTVVFDFGSLDTLEALGVNVLGIPKANIPAYLSEYKDPKYLDFGALKEPDFEAIHAAKPDFMIIAIRQAPLYEQFTEIAPTINYNVDDQNYMASLTENATTLGKLFGKEDVAKAQLAELNQEIAKVKAKTENMPEKALIILANDGKISAYGPGSRFGFIHDVLGFKPADETIEVSRHGQSVSFEYVMNLDPDYIFVVDRTAVINEGGTTAKQTVENDLVKNTKAFKNGKIIYLDPNVWYLSGGGLKSTKVMIEDASKALMQ</sequence>
<evidence type="ECO:0000313" key="8">
    <source>
        <dbReference type="EMBL" id="MBS7824550.1"/>
    </source>
</evidence>
<dbReference type="RefSeq" id="WP_213403775.1">
    <property type="nucleotide sequence ID" value="NZ_JAGIBT010000003.1"/>
</dbReference>
<dbReference type="PROSITE" id="PS51257">
    <property type="entry name" value="PROKAR_LIPOPROTEIN"/>
    <property type="match status" value="1"/>
</dbReference>
<dbReference type="InterPro" id="IPR002491">
    <property type="entry name" value="ABC_transptr_periplasmic_BD"/>
</dbReference>
<dbReference type="AlphaFoldDB" id="A0AB35C174"/>
<dbReference type="GO" id="GO:1901678">
    <property type="term" value="P:iron coordination entity transport"/>
    <property type="evidence" value="ECO:0007669"/>
    <property type="project" value="UniProtKB-ARBA"/>
</dbReference>
<comment type="similarity">
    <text evidence="2">Belongs to the bacterial solute-binding protein 8 family.</text>
</comment>
<keyword evidence="5 6" id="KW-0732">Signal</keyword>
<evidence type="ECO:0000313" key="9">
    <source>
        <dbReference type="Proteomes" id="UP000680020"/>
    </source>
</evidence>
<dbReference type="Gene3D" id="3.40.50.1980">
    <property type="entry name" value="Nitrogenase molybdenum iron protein domain"/>
    <property type="match status" value="2"/>
</dbReference>
<evidence type="ECO:0000256" key="4">
    <source>
        <dbReference type="ARBA" id="ARBA00022496"/>
    </source>
</evidence>
<evidence type="ECO:0000256" key="2">
    <source>
        <dbReference type="ARBA" id="ARBA00008814"/>
    </source>
</evidence>
<dbReference type="CDD" id="cd01140">
    <property type="entry name" value="FatB"/>
    <property type="match status" value="1"/>
</dbReference>
<feature type="domain" description="Fe/B12 periplasmic-binding" evidence="7">
    <location>
        <begin position="74"/>
        <end position="334"/>
    </location>
</feature>
<dbReference type="EMBL" id="JAGIBU010000003">
    <property type="protein sequence ID" value="MBS7824550.1"/>
    <property type="molecule type" value="Genomic_DNA"/>
</dbReference>
<dbReference type="GO" id="GO:0030288">
    <property type="term" value="C:outer membrane-bounded periplasmic space"/>
    <property type="evidence" value="ECO:0007669"/>
    <property type="project" value="TreeGrafter"/>
</dbReference>
<feature type="signal peptide" evidence="6">
    <location>
        <begin position="1"/>
        <end position="21"/>
    </location>
</feature>
<keyword evidence="4" id="KW-0408">Iron</keyword>
<protein>
    <submittedName>
        <fullName evidence="8">Siderophore ABC transporter substrate-binding protein</fullName>
    </submittedName>
</protein>
<comment type="subcellular location">
    <subcellularLocation>
        <location evidence="1">Cell envelope</location>
    </subcellularLocation>
</comment>
<evidence type="ECO:0000256" key="5">
    <source>
        <dbReference type="ARBA" id="ARBA00022729"/>
    </source>
</evidence>
<evidence type="ECO:0000256" key="6">
    <source>
        <dbReference type="SAM" id="SignalP"/>
    </source>
</evidence>
<name>A0AB35C174_9GAMM</name>
<evidence type="ECO:0000256" key="1">
    <source>
        <dbReference type="ARBA" id="ARBA00004196"/>
    </source>
</evidence>
<feature type="chain" id="PRO_5044202134" evidence="6">
    <location>
        <begin position="22"/>
        <end position="334"/>
    </location>
</feature>
<organism evidence="8 9">
    <name type="scientific">Wohlfahrtiimonas chitiniclastica</name>
    <dbReference type="NCBI Taxonomy" id="400946"/>
    <lineage>
        <taxon>Bacteria</taxon>
        <taxon>Pseudomonadati</taxon>
        <taxon>Pseudomonadota</taxon>
        <taxon>Gammaproteobacteria</taxon>
        <taxon>Cardiobacteriales</taxon>
        <taxon>Ignatzschineriaceae</taxon>
        <taxon>Wohlfahrtiimonas</taxon>
    </lineage>
</organism>
<dbReference type="PANTHER" id="PTHR30532">
    <property type="entry name" value="IRON III DICITRATE-BINDING PERIPLASMIC PROTEIN"/>
    <property type="match status" value="1"/>
</dbReference>